<dbReference type="Proteomes" id="UP001213972">
    <property type="component" value="Chromosome"/>
</dbReference>
<feature type="transmembrane region" description="Helical" evidence="1">
    <location>
        <begin position="221"/>
        <end position="239"/>
    </location>
</feature>
<evidence type="ECO:0000313" key="2">
    <source>
        <dbReference type="EMBL" id="WEK13419.1"/>
    </source>
</evidence>
<reference evidence="2" key="1">
    <citation type="submission" date="2023-03" db="EMBL/GenBank/DDBJ databases">
        <title>Andean soil-derived lignocellulolytic bacterial consortium as a source of novel taxa and putative plastic-active enzymes.</title>
        <authorList>
            <person name="Diaz-Garcia L."/>
            <person name="Chuvochina M."/>
            <person name="Feuerriegel G."/>
            <person name="Bunk B."/>
            <person name="Sproer C."/>
            <person name="Streit W.R."/>
            <person name="Rodriguez L.M."/>
            <person name="Overmann J."/>
            <person name="Jimenez D.J."/>
        </authorList>
    </citation>
    <scope>NUCLEOTIDE SEQUENCE</scope>
    <source>
        <strain evidence="2">MAG 4610</strain>
    </source>
</reference>
<dbReference type="AlphaFoldDB" id="A0AAJ5W030"/>
<feature type="transmembrane region" description="Helical" evidence="1">
    <location>
        <begin position="6"/>
        <end position="29"/>
    </location>
</feature>
<feature type="transmembrane region" description="Helical" evidence="1">
    <location>
        <begin position="41"/>
        <end position="65"/>
    </location>
</feature>
<sequence length="253" mass="26305">MANMWVVGPIVWIGLAVILGLTITFVIASRRARRTGDPSPLVSVTLSVSALWAAICVIAAAVVVLTTLLQGDIRIAVPVREFWPELPSGTVVEGPTAMRVGGGFVTAEIVATGLSTGVRVCWAIGQGLGILVPGVIATLLAVACFQLIAGRAFAPVIARMATVTAVVVAAGGIAAQMLSDIAGSIAAGELLMWESGQYEEVAGIEDVFRAWLPQPGFELTFPFWPLAAGLAFAALAVIFRQGARLQRDSEGLV</sequence>
<keyword evidence="1" id="KW-0472">Membrane</keyword>
<proteinExistence type="predicted"/>
<accession>A0AAJ5W030</accession>
<gene>
    <name evidence="2" type="ORF">P0Y48_13310</name>
</gene>
<evidence type="ECO:0000313" key="3">
    <source>
        <dbReference type="Proteomes" id="UP001213972"/>
    </source>
</evidence>
<name>A0AAJ5W030_9MICO</name>
<feature type="transmembrane region" description="Helical" evidence="1">
    <location>
        <begin position="156"/>
        <end position="178"/>
    </location>
</feature>
<protein>
    <submittedName>
        <fullName evidence="2">Uncharacterized protein</fullName>
    </submittedName>
</protein>
<dbReference type="EMBL" id="CP119321">
    <property type="protein sequence ID" value="WEK13419.1"/>
    <property type="molecule type" value="Genomic_DNA"/>
</dbReference>
<organism evidence="2 3">
    <name type="scientific">Candidatus Microbacterium phytovorans</name>
    <dbReference type="NCBI Taxonomy" id="3121374"/>
    <lineage>
        <taxon>Bacteria</taxon>
        <taxon>Bacillati</taxon>
        <taxon>Actinomycetota</taxon>
        <taxon>Actinomycetes</taxon>
        <taxon>Micrococcales</taxon>
        <taxon>Microbacteriaceae</taxon>
        <taxon>Microbacterium</taxon>
    </lineage>
</organism>
<keyword evidence="1" id="KW-1133">Transmembrane helix</keyword>
<feature type="transmembrane region" description="Helical" evidence="1">
    <location>
        <begin position="128"/>
        <end position="149"/>
    </location>
</feature>
<keyword evidence="1" id="KW-0812">Transmembrane</keyword>
<evidence type="ECO:0000256" key="1">
    <source>
        <dbReference type="SAM" id="Phobius"/>
    </source>
</evidence>